<feature type="compositionally biased region" description="Low complexity" evidence="2">
    <location>
        <begin position="134"/>
        <end position="145"/>
    </location>
</feature>
<comment type="similarity">
    <text evidence="1">Belongs to the peptidase S8 family.</text>
</comment>
<dbReference type="SUPFAM" id="SSF52743">
    <property type="entry name" value="Subtilisin-like"/>
    <property type="match status" value="1"/>
</dbReference>
<feature type="compositionally biased region" description="Polar residues" evidence="2">
    <location>
        <begin position="69"/>
        <end position="98"/>
    </location>
</feature>
<comment type="caution">
    <text evidence="5">The sequence shown here is derived from an EMBL/GenBank/DDBJ whole genome shotgun (WGS) entry which is preliminary data.</text>
</comment>
<proteinExistence type="inferred from homology"/>
<protein>
    <recommendedName>
        <fullName evidence="4">Peptidase S8/S53 domain-containing protein</fullName>
    </recommendedName>
</protein>
<keyword evidence="3" id="KW-1133">Transmembrane helix</keyword>
<reference evidence="5" key="2">
    <citation type="submission" date="2020-09" db="EMBL/GenBank/DDBJ databases">
        <authorList>
            <person name="Sun Q."/>
            <person name="Ohkuma M."/>
        </authorList>
    </citation>
    <scope>NUCLEOTIDE SEQUENCE</scope>
    <source>
        <strain evidence="5">JCM 3276</strain>
    </source>
</reference>
<organism evidence="5 6">
    <name type="scientific">Actinokineospora fastidiosa</name>
    <dbReference type="NCBI Taxonomy" id="1816"/>
    <lineage>
        <taxon>Bacteria</taxon>
        <taxon>Bacillati</taxon>
        <taxon>Actinomycetota</taxon>
        <taxon>Actinomycetes</taxon>
        <taxon>Pseudonocardiales</taxon>
        <taxon>Pseudonocardiaceae</taxon>
        <taxon>Actinokineospora</taxon>
    </lineage>
</organism>
<feature type="region of interest" description="Disordered" evidence="2">
    <location>
        <begin position="203"/>
        <end position="235"/>
    </location>
</feature>
<feature type="region of interest" description="Disordered" evidence="2">
    <location>
        <begin position="48"/>
        <end position="180"/>
    </location>
</feature>
<keyword evidence="3" id="KW-0472">Membrane</keyword>
<gene>
    <name evidence="5" type="ORF">GCM10010171_24940</name>
</gene>
<evidence type="ECO:0000313" key="5">
    <source>
        <dbReference type="EMBL" id="GGS30414.1"/>
    </source>
</evidence>
<dbReference type="Proteomes" id="UP000660680">
    <property type="component" value="Unassembled WGS sequence"/>
</dbReference>
<dbReference type="GO" id="GO:0004252">
    <property type="term" value="F:serine-type endopeptidase activity"/>
    <property type="evidence" value="ECO:0007669"/>
    <property type="project" value="InterPro"/>
</dbReference>
<accession>A0A918LCW5</accession>
<dbReference type="PANTHER" id="PTHR43399:SF4">
    <property type="entry name" value="CELL WALL-ASSOCIATED PROTEASE"/>
    <property type="match status" value="1"/>
</dbReference>
<dbReference type="InterPro" id="IPR036852">
    <property type="entry name" value="Peptidase_S8/S53_dom_sf"/>
</dbReference>
<evidence type="ECO:0000259" key="4">
    <source>
        <dbReference type="Pfam" id="PF00082"/>
    </source>
</evidence>
<dbReference type="PANTHER" id="PTHR43399">
    <property type="entry name" value="SUBTILISIN-RELATED"/>
    <property type="match status" value="1"/>
</dbReference>
<sequence>MVAVISTGVSATAPALAGAVLPGTDLAGGRGDQDCSGHGTFLAGLVAARPTDPTDHPESEGTADPATHSGPTDHSGPSTDTDPTTQPEPAATSATNSESTDHAEPAAFPGPAANPDPSARSEPATHSGTADLPSAATSTANSESTAHAEPAAFSGPSANPFTRSEPATHPGPATHSGTADLPSAALSTLTAHSKPIALSESVAHSGTTDHIESTTPFGPVVHSRTAEDTEPASSFQAAVHTGPVVRAGPVGAGGKPGVVHAARSNPVAAVRLGSAALNVRAVMAKPLAHVGISPGTGVAPGVRILPVRVADEPGEVSPERLAAGIVAAVEGGASVIAVGVVATRDSAGLRAAVELARQRDVLVVASARVREDGEVAFPAALPGVLSVAPIGPDGPVADVRLGARPDLAAPAVDLIGIAPSGAGHRVASGAELAVGPVAGAAALVRDYHRDLTAPQVAARLVATADRPVAGVGVVDPVAAVTTILTDATPPPLAEERLAIPKPAEPDTGPLHRALWFAAVAIVVAVPLAAVRRRE</sequence>
<dbReference type="InterPro" id="IPR000209">
    <property type="entry name" value="Peptidase_S8/S53_dom"/>
</dbReference>
<evidence type="ECO:0000313" key="6">
    <source>
        <dbReference type="Proteomes" id="UP000660680"/>
    </source>
</evidence>
<feature type="domain" description="Peptidase S8/S53" evidence="4">
    <location>
        <begin position="295"/>
        <end position="466"/>
    </location>
</feature>
<dbReference type="Gene3D" id="3.40.50.200">
    <property type="entry name" value="Peptidase S8/S53 domain"/>
    <property type="match status" value="2"/>
</dbReference>
<evidence type="ECO:0000256" key="3">
    <source>
        <dbReference type="SAM" id="Phobius"/>
    </source>
</evidence>
<feature type="transmembrane region" description="Helical" evidence="3">
    <location>
        <begin position="513"/>
        <end position="530"/>
    </location>
</feature>
<evidence type="ECO:0000256" key="2">
    <source>
        <dbReference type="SAM" id="MobiDB-lite"/>
    </source>
</evidence>
<dbReference type="Pfam" id="PF00082">
    <property type="entry name" value="Peptidase_S8"/>
    <property type="match status" value="1"/>
</dbReference>
<reference evidence="5" key="1">
    <citation type="journal article" date="2014" name="Int. J. Syst. Evol. Microbiol.">
        <title>Complete genome sequence of Corynebacterium casei LMG S-19264T (=DSM 44701T), isolated from a smear-ripened cheese.</title>
        <authorList>
            <consortium name="US DOE Joint Genome Institute (JGI-PGF)"/>
            <person name="Walter F."/>
            <person name="Albersmeier A."/>
            <person name="Kalinowski J."/>
            <person name="Ruckert C."/>
        </authorList>
    </citation>
    <scope>NUCLEOTIDE SEQUENCE</scope>
    <source>
        <strain evidence="5">JCM 3276</strain>
    </source>
</reference>
<keyword evidence="6" id="KW-1185">Reference proteome</keyword>
<evidence type="ECO:0000256" key="1">
    <source>
        <dbReference type="ARBA" id="ARBA00011073"/>
    </source>
</evidence>
<name>A0A918LCW5_9PSEU</name>
<dbReference type="AlphaFoldDB" id="A0A918LCW5"/>
<dbReference type="GO" id="GO:0006508">
    <property type="term" value="P:proteolysis"/>
    <property type="evidence" value="ECO:0007669"/>
    <property type="project" value="InterPro"/>
</dbReference>
<keyword evidence="3" id="KW-0812">Transmembrane</keyword>
<dbReference type="EMBL" id="BMRB01000002">
    <property type="protein sequence ID" value="GGS30414.1"/>
    <property type="molecule type" value="Genomic_DNA"/>
</dbReference>
<dbReference type="InterPro" id="IPR051048">
    <property type="entry name" value="Peptidase_S8/S53_subtilisin"/>
</dbReference>